<dbReference type="EMBL" id="RCUY01000011">
    <property type="protein sequence ID" value="RLP80836.1"/>
    <property type="molecule type" value="Genomic_DNA"/>
</dbReference>
<gene>
    <name evidence="3" type="ORF">D9V34_01065</name>
    <name evidence="2" type="ORF">D9V34_13360</name>
</gene>
<protein>
    <submittedName>
        <fullName evidence="3">Uncharacterized protein</fullName>
    </submittedName>
</protein>
<evidence type="ECO:0000256" key="1">
    <source>
        <dbReference type="SAM" id="MobiDB-lite"/>
    </source>
</evidence>
<dbReference type="AlphaFoldDB" id="A0A3L7AYM0"/>
<feature type="region of interest" description="Disordered" evidence="1">
    <location>
        <begin position="506"/>
        <end position="529"/>
    </location>
</feature>
<dbReference type="Proteomes" id="UP000269438">
    <property type="component" value="Unassembled WGS sequence"/>
</dbReference>
<evidence type="ECO:0000313" key="4">
    <source>
        <dbReference type="Proteomes" id="UP000269438"/>
    </source>
</evidence>
<keyword evidence="4" id="KW-1185">Reference proteome</keyword>
<comment type="caution">
    <text evidence="3">The sequence shown here is derived from an EMBL/GenBank/DDBJ whole genome shotgun (WGS) entry which is preliminary data.</text>
</comment>
<dbReference type="EMBL" id="RCUY01000001">
    <property type="protein sequence ID" value="RLP84621.1"/>
    <property type="molecule type" value="Genomic_DNA"/>
</dbReference>
<evidence type="ECO:0000313" key="2">
    <source>
        <dbReference type="EMBL" id="RLP80836.1"/>
    </source>
</evidence>
<sequence>MVVSEGSSETDEAQLSDGSEMTLVEIEHGFAVVFAQTPPIDMNLVPFEVLGESNARSLTDALAIVSGAGTVVAQGAQGVVSAQGLVRLAPETIKQLQTMKPMVSNGWNLGTLVGEKGKAAASIRWAPAAGAQSAAVLATLGPAMALLALQIQIASISRRVDTNIELTQSVQRFLEQDQMDTLRGLYDTTIRAVAEAQAAGVVNDHIYAAVSTREADFRKLKTAYDRQVREHIEMLAGDPRGRRAYVQKNYERIFADVHGLLMAEGSWHRAQVLRAAHIRHDLGNESENAPIVETLVAQTRREYTASVARIKDLVDELERQCGLIVELPADRSLPFTTKRQSANEVVEIARYLGDQVAAISNSVRRTRTVSVPGVLVVDPDESADAVLRILSLVLPKGEAPIALADVNEDRLISGGAYLVVTPHRVLLSSHGALLKQGSIEREISLSDVRYVRFTERGKQGAVLDLITAESNIKLTFDRWAAAGPALESARRLANLLAAAMHIPESERRTDSLLPNPPGQDVALEQHELR</sequence>
<accession>A0A3L7AYM0</accession>
<evidence type="ECO:0000313" key="3">
    <source>
        <dbReference type="EMBL" id="RLP84621.1"/>
    </source>
</evidence>
<organism evidence="3 4">
    <name type="scientific">Mycetocola lacteus</name>
    <dbReference type="NCBI Taxonomy" id="76637"/>
    <lineage>
        <taxon>Bacteria</taxon>
        <taxon>Bacillati</taxon>
        <taxon>Actinomycetota</taxon>
        <taxon>Actinomycetes</taxon>
        <taxon>Micrococcales</taxon>
        <taxon>Microbacteriaceae</taxon>
        <taxon>Mycetocola</taxon>
    </lineage>
</organism>
<proteinExistence type="predicted"/>
<name>A0A3L7AYM0_9MICO</name>
<reference evidence="3 4" key="1">
    <citation type="submission" date="2018-10" db="EMBL/GenBank/DDBJ databases">
        <authorList>
            <person name="Li J."/>
        </authorList>
    </citation>
    <scope>NUCLEOTIDE SEQUENCE [LARGE SCALE GENOMIC DNA]</scope>
    <source>
        <strain evidence="3 4">JCM 11654</strain>
    </source>
</reference>